<name>A0ABR1MW02_9PEZI</name>
<evidence type="ECO:0000313" key="2">
    <source>
        <dbReference type="EMBL" id="KAK7607140.1"/>
    </source>
</evidence>
<reference evidence="2 3" key="1">
    <citation type="submission" date="2024-04" db="EMBL/GenBank/DDBJ databases">
        <title>Phyllosticta paracitricarpa is synonymous to the EU quarantine fungus P. citricarpa based on phylogenomic analyses.</title>
        <authorList>
            <consortium name="Lawrence Berkeley National Laboratory"/>
            <person name="Van ingen-buijs V.A."/>
            <person name="Van westerhoven A.C."/>
            <person name="Haridas S."/>
            <person name="Skiadas P."/>
            <person name="Martin F."/>
            <person name="Groenewald J.Z."/>
            <person name="Crous P.W."/>
            <person name="Seidl M.F."/>
        </authorList>
    </citation>
    <scope>NUCLEOTIDE SEQUENCE [LARGE SCALE GENOMIC DNA]</scope>
    <source>
        <strain evidence="2 3">CBS 141358</strain>
    </source>
</reference>
<accession>A0ABR1MW02</accession>
<sequence>MGWESNPAARVHRPDAAKRLLSPHVRTMTPIQAERNYAQSPCKQRASRNLSRSSSASPTPSVRGAQKLHAPTPPAFEWTKLPYLDQLLLRPMATASARTVELSVPVGDSVASDMIVLASTIAVHGRVVPRKHLPDGASGTVDRIDIKPARPFTSAPAHHGRGWVARAWQPRCLRRFCTFSSKATFVASFLESEDCAGLDRRL</sequence>
<protein>
    <submittedName>
        <fullName evidence="2">Uncharacterized protein</fullName>
    </submittedName>
</protein>
<evidence type="ECO:0000256" key="1">
    <source>
        <dbReference type="SAM" id="MobiDB-lite"/>
    </source>
</evidence>
<dbReference type="Proteomes" id="UP001367316">
    <property type="component" value="Unassembled WGS sequence"/>
</dbReference>
<gene>
    <name evidence="2" type="ORF">JOL62DRAFT_286418</name>
</gene>
<keyword evidence="3" id="KW-1185">Reference proteome</keyword>
<feature type="region of interest" description="Disordered" evidence="1">
    <location>
        <begin position="1"/>
        <end position="69"/>
    </location>
</feature>
<dbReference type="EMBL" id="JBBPBF010000039">
    <property type="protein sequence ID" value="KAK7607140.1"/>
    <property type="molecule type" value="Genomic_DNA"/>
</dbReference>
<evidence type="ECO:0000313" key="3">
    <source>
        <dbReference type="Proteomes" id="UP001367316"/>
    </source>
</evidence>
<organism evidence="2 3">
    <name type="scientific">Phyllosticta paracitricarpa</name>
    <dbReference type="NCBI Taxonomy" id="2016321"/>
    <lineage>
        <taxon>Eukaryota</taxon>
        <taxon>Fungi</taxon>
        <taxon>Dikarya</taxon>
        <taxon>Ascomycota</taxon>
        <taxon>Pezizomycotina</taxon>
        <taxon>Dothideomycetes</taxon>
        <taxon>Dothideomycetes incertae sedis</taxon>
        <taxon>Botryosphaeriales</taxon>
        <taxon>Phyllostictaceae</taxon>
        <taxon>Phyllosticta</taxon>
    </lineage>
</organism>
<feature type="compositionally biased region" description="Low complexity" evidence="1">
    <location>
        <begin position="47"/>
        <end position="63"/>
    </location>
</feature>
<comment type="caution">
    <text evidence="2">The sequence shown here is derived from an EMBL/GenBank/DDBJ whole genome shotgun (WGS) entry which is preliminary data.</text>
</comment>
<proteinExistence type="predicted"/>